<protein>
    <submittedName>
        <fullName evidence="9">Response regulator</fullName>
    </submittedName>
</protein>
<evidence type="ECO:0000256" key="5">
    <source>
        <dbReference type="ARBA" id="ARBA00023163"/>
    </source>
</evidence>
<keyword evidence="4" id="KW-0238">DNA-binding</keyword>
<evidence type="ECO:0000256" key="1">
    <source>
        <dbReference type="ARBA" id="ARBA00022553"/>
    </source>
</evidence>
<dbReference type="SUPFAM" id="SSF52172">
    <property type="entry name" value="CheY-like"/>
    <property type="match status" value="1"/>
</dbReference>
<evidence type="ECO:0000256" key="6">
    <source>
        <dbReference type="PROSITE-ProRule" id="PRU00169"/>
    </source>
</evidence>
<keyword evidence="1 6" id="KW-0597">Phosphoprotein</keyword>
<feature type="region of interest" description="Disordered" evidence="7">
    <location>
        <begin position="165"/>
        <end position="198"/>
    </location>
</feature>
<comment type="caution">
    <text evidence="9">The sequence shown here is derived from an EMBL/GenBank/DDBJ whole genome shotgun (WGS) entry which is preliminary data.</text>
</comment>
<dbReference type="Pfam" id="PF00072">
    <property type="entry name" value="Response_reg"/>
    <property type="match status" value="1"/>
</dbReference>
<evidence type="ECO:0000256" key="7">
    <source>
        <dbReference type="SAM" id="MobiDB-lite"/>
    </source>
</evidence>
<organism evidence="9 10">
    <name type="scientific">Azospirillum oleiclasticum</name>
    <dbReference type="NCBI Taxonomy" id="2735135"/>
    <lineage>
        <taxon>Bacteria</taxon>
        <taxon>Pseudomonadati</taxon>
        <taxon>Pseudomonadota</taxon>
        <taxon>Alphaproteobacteria</taxon>
        <taxon>Rhodospirillales</taxon>
        <taxon>Azospirillaceae</taxon>
        <taxon>Azospirillum</taxon>
    </lineage>
</organism>
<dbReference type="EMBL" id="JABFDB010000001">
    <property type="protein sequence ID" value="NYZ18823.1"/>
    <property type="molecule type" value="Genomic_DNA"/>
</dbReference>
<dbReference type="PROSITE" id="PS50110">
    <property type="entry name" value="RESPONSE_REGULATORY"/>
    <property type="match status" value="1"/>
</dbReference>
<dbReference type="Gene3D" id="3.40.50.2300">
    <property type="match status" value="1"/>
</dbReference>
<dbReference type="InterPro" id="IPR011006">
    <property type="entry name" value="CheY-like_superfamily"/>
</dbReference>
<keyword evidence="3" id="KW-0805">Transcription regulation</keyword>
<proteinExistence type="predicted"/>
<keyword evidence="5" id="KW-0804">Transcription</keyword>
<dbReference type="CDD" id="cd00156">
    <property type="entry name" value="REC"/>
    <property type="match status" value="1"/>
</dbReference>
<feature type="modified residue" description="4-aspartylphosphate" evidence="6">
    <location>
        <position position="60"/>
    </location>
</feature>
<evidence type="ECO:0000256" key="3">
    <source>
        <dbReference type="ARBA" id="ARBA00023015"/>
    </source>
</evidence>
<evidence type="ECO:0000256" key="2">
    <source>
        <dbReference type="ARBA" id="ARBA00023012"/>
    </source>
</evidence>
<dbReference type="PANTHER" id="PTHR48111:SF1">
    <property type="entry name" value="TWO-COMPONENT RESPONSE REGULATOR ORR33"/>
    <property type="match status" value="1"/>
</dbReference>
<evidence type="ECO:0000313" key="10">
    <source>
        <dbReference type="Proteomes" id="UP000584642"/>
    </source>
</evidence>
<accession>A0ABX2T3I8</accession>
<reference evidence="9 10" key="1">
    <citation type="submission" date="2020-05" db="EMBL/GenBank/DDBJ databases">
        <title>Azospirillum oleiclasticum sp. nov, a nitrogen-fixing and heavy crude oil-emulsifying bacterium isolated from the crude oil of Yumen Oilfield.</title>
        <authorList>
            <person name="Wu D."/>
            <person name="Cai M."/>
            <person name="Zhang X."/>
        </authorList>
    </citation>
    <scope>NUCLEOTIDE SEQUENCE [LARGE SCALE GENOMIC DNA]</scope>
    <source>
        <strain evidence="9 10">ROY-1-1-2</strain>
    </source>
</reference>
<dbReference type="SMART" id="SM00448">
    <property type="entry name" value="REC"/>
    <property type="match status" value="1"/>
</dbReference>
<name>A0ABX2T3I8_9PROT</name>
<evidence type="ECO:0000313" key="9">
    <source>
        <dbReference type="EMBL" id="NYZ18823.1"/>
    </source>
</evidence>
<dbReference type="RefSeq" id="WP_180280534.1">
    <property type="nucleotide sequence ID" value="NZ_JABFDB010000001.1"/>
</dbReference>
<dbReference type="InterPro" id="IPR039420">
    <property type="entry name" value="WalR-like"/>
</dbReference>
<dbReference type="PANTHER" id="PTHR48111">
    <property type="entry name" value="REGULATOR OF RPOS"/>
    <property type="match status" value="1"/>
</dbReference>
<gene>
    <name evidence="9" type="ORF">HND93_03795</name>
</gene>
<keyword evidence="10" id="KW-1185">Reference proteome</keyword>
<sequence length="331" mass="35005">MLHRIASRLTVLVVDDDPLLRHGLEGALALWGVGSVLAAADGEEAARLILSEPIDLLLTDWVMPRYSGAELVRWLREGPNTPCPGLPTMVLTGRADVTTVRAAWSLGVDAVLVKPVTPPVLAKRIEAVLERRRDRTAPAAGPVGRPPECDVPVPEVLTGTAPAAVRPALPAPPAADVPRLTGESRPALRLPRTGTLHGSDLPARRARLLMLLDRMEAAADHPGSGRLHLFVADLMHATAGTPLVEEIAASLAVCVADVRPGAPGQTDAVQAHVAALRWALNGNEAARASARTLLRCLRASVAMLARRAPARERPALALPDRRTPPAPPPVM</sequence>
<dbReference type="InterPro" id="IPR001789">
    <property type="entry name" value="Sig_transdc_resp-reg_receiver"/>
</dbReference>
<feature type="domain" description="Response regulatory" evidence="8">
    <location>
        <begin position="10"/>
        <end position="129"/>
    </location>
</feature>
<evidence type="ECO:0000259" key="8">
    <source>
        <dbReference type="PROSITE" id="PS50110"/>
    </source>
</evidence>
<keyword evidence="2" id="KW-0902">Two-component regulatory system</keyword>
<dbReference type="Proteomes" id="UP000584642">
    <property type="component" value="Unassembled WGS sequence"/>
</dbReference>
<evidence type="ECO:0000256" key="4">
    <source>
        <dbReference type="ARBA" id="ARBA00023125"/>
    </source>
</evidence>